<feature type="non-terminal residue" evidence="2">
    <location>
        <position position="130"/>
    </location>
</feature>
<comment type="caution">
    <text evidence="2">The sequence shown here is derived from an EMBL/GenBank/DDBJ whole genome shotgun (WGS) entry which is preliminary data.</text>
</comment>
<evidence type="ECO:0000313" key="2">
    <source>
        <dbReference type="EMBL" id="GAG88919.1"/>
    </source>
</evidence>
<gene>
    <name evidence="2" type="ORF">S01H4_24934</name>
</gene>
<evidence type="ECO:0000259" key="1">
    <source>
        <dbReference type="PROSITE" id="PS51833"/>
    </source>
</evidence>
<name>X1AZZ7_9ZZZZ</name>
<reference evidence="2" key="1">
    <citation type="journal article" date="2014" name="Front. Microbiol.">
        <title>High frequency of phylogenetically diverse reductive dehalogenase-homologous genes in deep subseafloor sedimentary metagenomes.</title>
        <authorList>
            <person name="Kawai M."/>
            <person name="Futagami T."/>
            <person name="Toyoda A."/>
            <person name="Takaki Y."/>
            <person name="Nishi S."/>
            <person name="Hori S."/>
            <person name="Arai W."/>
            <person name="Tsubouchi T."/>
            <person name="Morono Y."/>
            <person name="Uchiyama I."/>
            <person name="Ito T."/>
            <person name="Fujiyama A."/>
            <person name="Inagaki F."/>
            <person name="Takami H."/>
        </authorList>
    </citation>
    <scope>NUCLEOTIDE SEQUENCE</scope>
    <source>
        <strain evidence="2">Expedition CK06-06</strain>
    </source>
</reference>
<feature type="domain" description="HDOD" evidence="1">
    <location>
        <begin position="14"/>
        <end position="130"/>
    </location>
</feature>
<dbReference type="PROSITE" id="PS51833">
    <property type="entry name" value="HDOD"/>
    <property type="match status" value="1"/>
</dbReference>
<dbReference type="InterPro" id="IPR052340">
    <property type="entry name" value="RNase_Y/CdgJ"/>
</dbReference>
<dbReference type="SUPFAM" id="SSF109604">
    <property type="entry name" value="HD-domain/PDEase-like"/>
    <property type="match status" value="1"/>
</dbReference>
<accession>X1AZZ7</accession>
<dbReference type="EMBL" id="BART01011798">
    <property type="protein sequence ID" value="GAG88919.1"/>
    <property type="molecule type" value="Genomic_DNA"/>
</dbReference>
<dbReference type="PANTHER" id="PTHR33525">
    <property type="match status" value="1"/>
</dbReference>
<dbReference type="Pfam" id="PF08668">
    <property type="entry name" value="HDOD"/>
    <property type="match status" value="1"/>
</dbReference>
<sequence>MNKRQDIIESIAAVPLLPTASAEVIRMIQDPKVPSGKIAQAIEYDPSLTTNVLRLANSSFFGFHRSVSTVKDALFRLGTNQVFQLVVAATVGKMAQTPVNGYDLSSGDLWDHLVGTAIASVKLAQTLKLE</sequence>
<organism evidence="2">
    <name type="scientific">marine sediment metagenome</name>
    <dbReference type="NCBI Taxonomy" id="412755"/>
    <lineage>
        <taxon>unclassified sequences</taxon>
        <taxon>metagenomes</taxon>
        <taxon>ecological metagenomes</taxon>
    </lineage>
</organism>
<dbReference type="PANTHER" id="PTHR33525:SF3">
    <property type="entry name" value="RIBONUCLEASE Y"/>
    <property type="match status" value="1"/>
</dbReference>
<proteinExistence type="predicted"/>
<dbReference type="AlphaFoldDB" id="X1AZZ7"/>
<dbReference type="InterPro" id="IPR013976">
    <property type="entry name" value="HDOD"/>
</dbReference>
<protein>
    <recommendedName>
        <fullName evidence="1">HDOD domain-containing protein</fullName>
    </recommendedName>
</protein>
<dbReference type="Gene3D" id="1.10.3210.10">
    <property type="entry name" value="Hypothetical protein af1432"/>
    <property type="match status" value="1"/>
</dbReference>